<reference evidence="3 4" key="1">
    <citation type="journal article" date="2015" name="Genome Announc.">
        <title>Expanding the biotechnology potential of lactobacilli through comparative genomics of 213 strains and associated genera.</title>
        <authorList>
            <person name="Sun Z."/>
            <person name="Harris H.M."/>
            <person name="McCann A."/>
            <person name="Guo C."/>
            <person name="Argimon S."/>
            <person name="Zhang W."/>
            <person name="Yang X."/>
            <person name="Jeffery I.B."/>
            <person name="Cooney J.C."/>
            <person name="Kagawa T.F."/>
            <person name="Liu W."/>
            <person name="Song Y."/>
            <person name="Salvetti E."/>
            <person name="Wrobel A."/>
            <person name="Rasinkangas P."/>
            <person name="Parkhill J."/>
            <person name="Rea M.C."/>
            <person name="O'Sullivan O."/>
            <person name="Ritari J."/>
            <person name="Douillard F.P."/>
            <person name="Paul Ross R."/>
            <person name="Yang R."/>
            <person name="Briner A.E."/>
            <person name="Felis G.E."/>
            <person name="de Vos W.M."/>
            <person name="Barrangou R."/>
            <person name="Klaenhammer T.R."/>
            <person name="Caufield P.W."/>
            <person name="Cui Y."/>
            <person name="Zhang H."/>
            <person name="O'Toole P.W."/>
        </authorList>
    </citation>
    <scope>NUCLEOTIDE SEQUENCE [LARGE SCALE GENOMIC DNA]</scope>
    <source>
        <strain evidence="3 4">DSM 22408</strain>
    </source>
</reference>
<feature type="transmembrane region" description="Helical" evidence="1">
    <location>
        <begin position="5"/>
        <end position="26"/>
    </location>
</feature>
<dbReference type="PATRIC" id="fig|1122146.4.peg.1073"/>
<dbReference type="InterPro" id="IPR050248">
    <property type="entry name" value="Polysacc_deacetylase_ArnD"/>
</dbReference>
<dbReference type="AlphaFoldDB" id="A0A0R2KI67"/>
<dbReference type="GO" id="GO:0016810">
    <property type="term" value="F:hydrolase activity, acting on carbon-nitrogen (but not peptide) bonds"/>
    <property type="evidence" value="ECO:0007669"/>
    <property type="project" value="InterPro"/>
</dbReference>
<dbReference type="Proteomes" id="UP000051500">
    <property type="component" value="Unassembled WGS sequence"/>
</dbReference>
<feature type="domain" description="NodB homology" evidence="2">
    <location>
        <begin position="254"/>
        <end position="444"/>
    </location>
</feature>
<dbReference type="eggNOG" id="COG0726">
    <property type="taxonomic scope" value="Bacteria"/>
</dbReference>
<dbReference type="CDD" id="cd10944">
    <property type="entry name" value="CE4_SmPgdA_like"/>
    <property type="match status" value="1"/>
</dbReference>
<dbReference type="PANTHER" id="PTHR10587">
    <property type="entry name" value="GLYCOSYL TRANSFERASE-RELATED"/>
    <property type="match status" value="1"/>
</dbReference>
<proteinExistence type="predicted"/>
<dbReference type="OrthoDB" id="9812065at2"/>
<dbReference type="InterPro" id="IPR013783">
    <property type="entry name" value="Ig-like_fold"/>
</dbReference>
<accession>A0A0R2KI67</accession>
<dbReference type="Gene3D" id="2.60.40.10">
    <property type="entry name" value="Immunoglobulins"/>
    <property type="match status" value="1"/>
</dbReference>
<dbReference type="SUPFAM" id="SSF88713">
    <property type="entry name" value="Glycoside hydrolase/deacetylase"/>
    <property type="match status" value="1"/>
</dbReference>
<dbReference type="STRING" id="1122146.IV53_GL001038"/>
<keyword evidence="1" id="KW-0472">Membrane</keyword>
<protein>
    <recommendedName>
        <fullName evidence="2">NodB homology domain-containing protein</fullName>
    </recommendedName>
</protein>
<organism evidence="3 4">
    <name type="scientific">Ligilactobacillus ceti DSM 22408</name>
    <dbReference type="NCBI Taxonomy" id="1122146"/>
    <lineage>
        <taxon>Bacteria</taxon>
        <taxon>Bacillati</taxon>
        <taxon>Bacillota</taxon>
        <taxon>Bacilli</taxon>
        <taxon>Lactobacillales</taxon>
        <taxon>Lactobacillaceae</taxon>
        <taxon>Ligilactobacillus</taxon>
    </lineage>
</organism>
<dbReference type="Gene3D" id="3.20.20.370">
    <property type="entry name" value="Glycoside hydrolase/deacetylase"/>
    <property type="match status" value="1"/>
</dbReference>
<dbReference type="InterPro" id="IPR011330">
    <property type="entry name" value="Glyco_hydro/deAcase_b/a-brl"/>
</dbReference>
<evidence type="ECO:0000259" key="2">
    <source>
        <dbReference type="PROSITE" id="PS51677"/>
    </source>
</evidence>
<comment type="caution">
    <text evidence="3">The sequence shown here is derived from an EMBL/GenBank/DDBJ whole genome shotgun (WGS) entry which is preliminary data.</text>
</comment>
<dbReference type="Pfam" id="PF01522">
    <property type="entry name" value="Polysacc_deac_1"/>
    <property type="match status" value="1"/>
</dbReference>
<dbReference type="PANTHER" id="PTHR10587:SF125">
    <property type="entry name" value="POLYSACCHARIDE DEACETYLASE YHEN-RELATED"/>
    <property type="match status" value="1"/>
</dbReference>
<gene>
    <name evidence="3" type="ORF">IV53_GL001038</name>
</gene>
<keyword evidence="1" id="KW-1133">Transmembrane helix</keyword>
<evidence type="ECO:0000313" key="3">
    <source>
        <dbReference type="EMBL" id="KRN89065.1"/>
    </source>
</evidence>
<name>A0A0R2KI67_9LACO</name>
<dbReference type="PROSITE" id="PS51677">
    <property type="entry name" value="NODB"/>
    <property type="match status" value="1"/>
</dbReference>
<evidence type="ECO:0000256" key="1">
    <source>
        <dbReference type="SAM" id="Phobius"/>
    </source>
</evidence>
<dbReference type="InterPro" id="IPR002509">
    <property type="entry name" value="NODB_dom"/>
</dbReference>
<dbReference type="RefSeq" id="WP_027107465.1">
    <property type="nucleotide sequence ID" value="NZ_JQBZ01000025.1"/>
</dbReference>
<keyword evidence="4" id="KW-1185">Reference proteome</keyword>
<keyword evidence="1" id="KW-0812">Transmembrane</keyword>
<dbReference type="EMBL" id="JQBZ01000025">
    <property type="protein sequence ID" value="KRN89065.1"/>
    <property type="molecule type" value="Genomic_DNA"/>
</dbReference>
<dbReference type="GO" id="GO:0005975">
    <property type="term" value="P:carbohydrate metabolic process"/>
    <property type="evidence" value="ECO:0007669"/>
    <property type="project" value="InterPro"/>
</dbReference>
<evidence type="ECO:0000313" key="4">
    <source>
        <dbReference type="Proteomes" id="UP000051500"/>
    </source>
</evidence>
<sequence>MKKKIIWGSSIGAFCLVIIVFLISLWHPVFLKKQIVEVDYRGKYQPKTNLQMVLFGNKKAVKYYGQVDVNKLGTYSCYYLYKGKKYPFNVKVVDQQAPKLMVKNYQTDLVADVKPQDFVKKVSDNKKAYLKFAENYNKAKKAGKTNVKIIAYDKSGNETEKDAQLIRKKDQQAPKFEAIPAIEITTNDQLDLLKGVVVKDNLDPHPKVTYDKKGHDFHQAGTYYLVYQAIDRSGNKATAKRRIDVKQAHSDGDKVVYLTFDDGPSANTAKILDILKKFKVKGTFFVTGNGQKYNYLIKRAYAEGNTIGLHTYTHNYQIYRSAATYYADLNQIEQMVHNLIGIKSKYIRFPGGSSNTVSRQYQRGIMSYLVRDVMNKGYRYYDWNCSSGDAAGNTMPTSYIIRNATNGKANHLNILFHDSKTKTTTVAALPTVIKYYLSRGYTFKPITDLSVQVHHGVNN</sequence>